<accession>A0A4R6IWY7</accession>
<dbReference type="InterPro" id="IPR004360">
    <property type="entry name" value="Glyas_Fos-R_dOase_dom"/>
</dbReference>
<dbReference type="RefSeq" id="WP_133474343.1">
    <property type="nucleotide sequence ID" value="NZ_SNWP01000011.1"/>
</dbReference>
<dbReference type="EMBL" id="SNWP01000011">
    <property type="protein sequence ID" value="TDO26496.1"/>
    <property type="molecule type" value="Genomic_DNA"/>
</dbReference>
<gene>
    <name evidence="2" type="ORF">BC659_1802</name>
</gene>
<dbReference type="OrthoDB" id="4762357at2"/>
<proteinExistence type="predicted"/>
<dbReference type="PROSITE" id="PS51819">
    <property type="entry name" value="VOC"/>
    <property type="match status" value="1"/>
</dbReference>
<feature type="domain" description="VOC" evidence="1">
    <location>
        <begin position="4"/>
        <end position="123"/>
    </location>
</feature>
<sequence length="124" mass="14060">MLLTLDTVLLFVSDISKMKQFYHEVFGLSILEEIPGEWVLLSAGTVKIGLHKIGEGYTSITVHTSIETNTKLIFETAENIESLHAMFNAKNITVQNITSFDQYPYRLFMGNDPEGNVFQVMQKK</sequence>
<dbReference type="AlphaFoldDB" id="A0A4R6IWY7"/>
<dbReference type="InterPro" id="IPR037523">
    <property type="entry name" value="VOC_core"/>
</dbReference>
<reference evidence="2 3" key="1">
    <citation type="submission" date="2019-03" db="EMBL/GenBank/DDBJ databases">
        <title>Genomic Encyclopedia of Archaeal and Bacterial Type Strains, Phase II (KMG-II): from individual species to whole genera.</title>
        <authorList>
            <person name="Goeker M."/>
        </authorList>
    </citation>
    <scope>NUCLEOTIDE SEQUENCE [LARGE SCALE GENOMIC DNA]</scope>
    <source>
        <strain evidence="2 3">DSM 28323</strain>
    </source>
</reference>
<dbReference type="Pfam" id="PF00903">
    <property type="entry name" value="Glyoxalase"/>
    <property type="match status" value="1"/>
</dbReference>
<evidence type="ECO:0000313" key="3">
    <source>
        <dbReference type="Proteomes" id="UP000295741"/>
    </source>
</evidence>
<evidence type="ECO:0000313" key="2">
    <source>
        <dbReference type="EMBL" id="TDO26496.1"/>
    </source>
</evidence>
<evidence type="ECO:0000259" key="1">
    <source>
        <dbReference type="PROSITE" id="PS51819"/>
    </source>
</evidence>
<dbReference type="SUPFAM" id="SSF54593">
    <property type="entry name" value="Glyoxalase/Bleomycin resistance protein/Dihydroxybiphenyl dioxygenase"/>
    <property type="match status" value="1"/>
</dbReference>
<keyword evidence="3" id="KW-1185">Reference proteome</keyword>
<dbReference type="Proteomes" id="UP000295741">
    <property type="component" value="Unassembled WGS sequence"/>
</dbReference>
<name>A0A4R6IWY7_9BACT</name>
<protein>
    <submittedName>
        <fullName evidence="2">Glyoxalase-like protein</fullName>
    </submittedName>
</protein>
<dbReference type="InterPro" id="IPR029068">
    <property type="entry name" value="Glyas_Bleomycin-R_OHBP_Dase"/>
</dbReference>
<comment type="caution">
    <text evidence="2">The sequence shown here is derived from an EMBL/GenBank/DDBJ whole genome shotgun (WGS) entry which is preliminary data.</text>
</comment>
<organism evidence="2 3">
    <name type="scientific">Sediminibacterium goheungense</name>
    <dbReference type="NCBI Taxonomy" id="1086393"/>
    <lineage>
        <taxon>Bacteria</taxon>
        <taxon>Pseudomonadati</taxon>
        <taxon>Bacteroidota</taxon>
        <taxon>Chitinophagia</taxon>
        <taxon>Chitinophagales</taxon>
        <taxon>Chitinophagaceae</taxon>
        <taxon>Sediminibacterium</taxon>
    </lineage>
</organism>
<dbReference type="Gene3D" id="3.10.180.10">
    <property type="entry name" value="2,3-Dihydroxybiphenyl 1,2-Dioxygenase, domain 1"/>
    <property type="match status" value="1"/>
</dbReference>